<feature type="non-terminal residue" evidence="1">
    <location>
        <position position="74"/>
    </location>
</feature>
<comment type="caution">
    <text evidence="1">The sequence shown here is derived from an EMBL/GenBank/DDBJ whole genome shotgun (WGS) entry which is preliminary data.</text>
</comment>
<dbReference type="EMBL" id="LXQA010765588">
    <property type="protein sequence ID" value="MCI69928.1"/>
    <property type="molecule type" value="Genomic_DNA"/>
</dbReference>
<reference evidence="1 2" key="1">
    <citation type="journal article" date="2018" name="Front. Plant Sci.">
        <title>Red Clover (Trifolium pratense) and Zigzag Clover (T. medium) - A Picture of Genomic Similarities and Differences.</title>
        <authorList>
            <person name="Dluhosova J."/>
            <person name="Istvanek J."/>
            <person name="Nedelnik J."/>
            <person name="Repkova J."/>
        </authorList>
    </citation>
    <scope>NUCLEOTIDE SEQUENCE [LARGE SCALE GENOMIC DNA]</scope>
    <source>
        <strain evidence="2">cv. 10/8</strain>
        <tissue evidence="1">Leaf</tissue>
    </source>
</reference>
<evidence type="ECO:0000313" key="2">
    <source>
        <dbReference type="Proteomes" id="UP000265520"/>
    </source>
</evidence>
<organism evidence="1 2">
    <name type="scientific">Trifolium medium</name>
    <dbReference type="NCBI Taxonomy" id="97028"/>
    <lineage>
        <taxon>Eukaryota</taxon>
        <taxon>Viridiplantae</taxon>
        <taxon>Streptophyta</taxon>
        <taxon>Embryophyta</taxon>
        <taxon>Tracheophyta</taxon>
        <taxon>Spermatophyta</taxon>
        <taxon>Magnoliopsida</taxon>
        <taxon>eudicotyledons</taxon>
        <taxon>Gunneridae</taxon>
        <taxon>Pentapetalae</taxon>
        <taxon>rosids</taxon>
        <taxon>fabids</taxon>
        <taxon>Fabales</taxon>
        <taxon>Fabaceae</taxon>
        <taxon>Papilionoideae</taxon>
        <taxon>50 kb inversion clade</taxon>
        <taxon>NPAAA clade</taxon>
        <taxon>Hologalegina</taxon>
        <taxon>IRL clade</taxon>
        <taxon>Trifolieae</taxon>
        <taxon>Trifolium</taxon>
    </lineage>
</organism>
<keyword evidence="2" id="KW-1185">Reference proteome</keyword>
<dbReference type="Proteomes" id="UP000265520">
    <property type="component" value="Unassembled WGS sequence"/>
</dbReference>
<dbReference type="AlphaFoldDB" id="A0A392UA65"/>
<protein>
    <submittedName>
        <fullName evidence="1">Uncharacterized protein</fullName>
    </submittedName>
</protein>
<proteinExistence type="predicted"/>
<sequence>MSELFYQCGIIKRIKDAQVPDLLEEQRARFINGHTLANMSMLKETVKVPNHPLLVKKISGPLPETPPMIFDNEP</sequence>
<accession>A0A392UA65</accession>
<evidence type="ECO:0000313" key="1">
    <source>
        <dbReference type="EMBL" id="MCI69928.1"/>
    </source>
</evidence>
<name>A0A392UA65_9FABA</name>